<dbReference type="Proteomes" id="UP000243081">
    <property type="component" value="Unassembled WGS sequence"/>
</dbReference>
<dbReference type="OrthoDB" id="10260017at2759"/>
<comment type="caution">
    <text evidence="1">The sequence shown here is derived from an EMBL/GenBank/DDBJ whole genome shotgun (WGS) entry which is preliminary data.</text>
</comment>
<dbReference type="AlphaFoldDB" id="A0A179I2A8"/>
<protein>
    <submittedName>
        <fullName evidence="1">Uncharacterized protein</fullName>
    </submittedName>
</protein>
<dbReference type="EMBL" id="LUKN01003841">
    <property type="protein sequence ID" value="OAQ96865.1"/>
    <property type="molecule type" value="Genomic_DNA"/>
</dbReference>
<name>A0A179I2A8_CORDF</name>
<reference evidence="1 2" key="1">
    <citation type="submission" date="2016-03" db="EMBL/GenBank/DDBJ databases">
        <title>Fine-scale spatial genetic structure of a fungal parasite of coffee scale insects.</title>
        <authorList>
            <person name="Jackson D."/>
            <person name="Zemenick K.A."/>
            <person name="Malloure B."/>
            <person name="Quandt C.A."/>
            <person name="James T.Y."/>
        </authorList>
    </citation>
    <scope>NUCLEOTIDE SEQUENCE [LARGE SCALE GENOMIC DNA]</scope>
    <source>
        <strain evidence="1 2">UM487</strain>
    </source>
</reference>
<gene>
    <name evidence="1" type="ORF">LLEC1_04701</name>
</gene>
<proteinExistence type="predicted"/>
<sequence>MAVIVFISGERFLIATANGLTGQEPKVEFKKIAPMAMSKAVWIYSMRFGGKDGQWREMCAFADTEYLASGFDVLTTTRCTRARTRIVAMQSFFFHASAMATGTVSLVNNRVK</sequence>
<evidence type="ECO:0000313" key="2">
    <source>
        <dbReference type="Proteomes" id="UP000243081"/>
    </source>
</evidence>
<accession>A0A179I2A8</accession>
<evidence type="ECO:0000313" key="1">
    <source>
        <dbReference type="EMBL" id="OAQ96865.1"/>
    </source>
</evidence>
<keyword evidence="2" id="KW-1185">Reference proteome</keyword>
<organism evidence="1 2">
    <name type="scientific">Cordyceps confragosa</name>
    <name type="common">Lecanicillium lecanii</name>
    <dbReference type="NCBI Taxonomy" id="2714763"/>
    <lineage>
        <taxon>Eukaryota</taxon>
        <taxon>Fungi</taxon>
        <taxon>Dikarya</taxon>
        <taxon>Ascomycota</taxon>
        <taxon>Pezizomycotina</taxon>
        <taxon>Sordariomycetes</taxon>
        <taxon>Hypocreomycetidae</taxon>
        <taxon>Hypocreales</taxon>
        <taxon>Cordycipitaceae</taxon>
        <taxon>Akanthomyces</taxon>
    </lineage>
</organism>